<dbReference type="SUPFAM" id="SSF81383">
    <property type="entry name" value="F-box domain"/>
    <property type="match status" value="1"/>
</dbReference>
<dbReference type="PROSITE" id="PS50181">
    <property type="entry name" value="FBOX"/>
    <property type="match status" value="1"/>
</dbReference>
<reference evidence="3 4" key="1">
    <citation type="journal article" date="2007" name="Science">
        <title>The Chlamydomonas genome reveals the evolution of key animal and plant functions.</title>
        <authorList>
            <person name="Merchant S.S."/>
            <person name="Prochnik S.E."/>
            <person name="Vallon O."/>
            <person name="Harris E.H."/>
            <person name="Karpowicz S.J."/>
            <person name="Witman G.B."/>
            <person name="Terry A."/>
            <person name="Salamov A."/>
            <person name="Fritz-Laylin L.K."/>
            <person name="Marechal-Drouard L."/>
            <person name="Marshall W.F."/>
            <person name="Qu L.H."/>
            <person name="Nelson D.R."/>
            <person name="Sanderfoot A.A."/>
            <person name="Spalding M.H."/>
            <person name="Kapitonov V.V."/>
            <person name="Ren Q."/>
            <person name="Ferris P."/>
            <person name="Lindquist E."/>
            <person name="Shapiro H."/>
            <person name="Lucas S.M."/>
            <person name="Grimwood J."/>
            <person name="Schmutz J."/>
            <person name="Cardol P."/>
            <person name="Cerutti H."/>
            <person name="Chanfreau G."/>
            <person name="Chen C.L."/>
            <person name="Cognat V."/>
            <person name="Croft M.T."/>
            <person name="Dent R."/>
            <person name="Dutcher S."/>
            <person name="Fernandez E."/>
            <person name="Fukuzawa H."/>
            <person name="Gonzalez-Ballester D."/>
            <person name="Gonzalez-Halphen D."/>
            <person name="Hallmann A."/>
            <person name="Hanikenne M."/>
            <person name="Hippler M."/>
            <person name="Inwood W."/>
            <person name="Jabbari K."/>
            <person name="Kalanon M."/>
            <person name="Kuras R."/>
            <person name="Lefebvre P.A."/>
            <person name="Lemaire S.D."/>
            <person name="Lobanov A.V."/>
            <person name="Lohr M."/>
            <person name="Manuell A."/>
            <person name="Meier I."/>
            <person name="Mets L."/>
            <person name="Mittag M."/>
            <person name="Mittelmeier T."/>
            <person name="Moroney J.V."/>
            <person name="Moseley J."/>
            <person name="Napoli C."/>
            <person name="Nedelcu A.M."/>
            <person name="Niyogi K."/>
            <person name="Novoselov S.V."/>
            <person name="Paulsen I.T."/>
            <person name="Pazour G."/>
            <person name="Purton S."/>
            <person name="Ral J.P."/>
            <person name="Riano-Pachon D.M."/>
            <person name="Riekhof W."/>
            <person name="Rymarquis L."/>
            <person name="Schroda M."/>
            <person name="Stern D."/>
            <person name="Umen J."/>
            <person name="Willows R."/>
            <person name="Wilson N."/>
            <person name="Zimmer S.L."/>
            <person name="Allmer J."/>
            <person name="Balk J."/>
            <person name="Bisova K."/>
            <person name="Chen C.J."/>
            <person name="Elias M."/>
            <person name="Gendler K."/>
            <person name="Hauser C."/>
            <person name="Lamb M.R."/>
            <person name="Ledford H."/>
            <person name="Long J.C."/>
            <person name="Minagawa J."/>
            <person name="Page M.D."/>
            <person name="Pan J."/>
            <person name="Pootakham W."/>
            <person name="Roje S."/>
            <person name="Rose A."/>
            <person name="Stahlberg E."/>
            <person name="Terauchi A.M."/>
            <person name="Yang P."/>
            <person name="Ball S."/>
            <person name="Bowler C."/>
            <person name="Dieckmann C.L."/>
            <person name="Gladyshev V.N."/>
            <person name="Green P."/>
            <person name="Jorgensen R."/>
            <person name="Mayfield S."/>
            <person name="Mueller-Roeber B."/>
            <person name="Rajamani S."/>
            <person name="Sayre R.T."/>
            <person name="Brokstein P."/>
            <person name="Dubchak I."/>
            <person name="Goodstein D."/>
            <person name="Hornick L."/>
            <person name="Huang Y.W."/>
            <person name="Jhaveri J."/>
            <person name="Luo Y."/>
            <person name="Martinez D."/>
            <person name="Ngau W.C."/>
            <person name="Otillar B."/>
            <person name="Poliakov A."/>
            <person name="Porter A."/>
            <person name="Szajkowski L."/>
            <person name="Werner G."/>
            <person name="Zhou K."/>
            <person name="Grigoriev I.V."/>
            <person name="Rokhsar D.S."/>
            <person name="Grossman A.R."/>
        </authorList>
    </citation>
    <scope>NUCLEOTIDE SEQUENCE [LARGE SCALE GENOMIC DNA]</scope>
    <source>
        <strain evidence="4">CC-503</strain>
    </source>
</reference>
<dbReference type="EMBL" id="CM008972">
    <property type="protein sequence ID" value="PNW76365.1"/>
    <property type="molecule type" value="Genomic_DNA"/>
</dbReference>
<dbReference type="InParanoid" id="A0A2K3D758"/>
<feature type="region of interest" description="Disordered" evidence="1">
    <location>
        <begin position="251"/>
        <end position="272"/>
    </location>
</feature>
<feature type="region of interest" description="Disordered" evidence="1">
    <location>
        <begin position="333"/>
        <end position="388"/>
    </location>
</feature>
<feature type="region of interest" description="Disordered" evidence="1">
    <location>
        <begin position="75"/>
        <end position="113"/>
    </location>
</feature>
<evidence type="ECO:0000313" key="4">
    <source>
        <dbReference type="Proteomes" id="UP000006906"/>
    </source>
</evidence>
<dbReference type="GeneID" id="5726942"/>
<dbReference type="Gramene" id="PNW76365">
    <property type="protein sequence ID" value="PNW76365"/>
    <property type="gene ID" value="CHLRE_11g467525v5"/>
</dbReference>
<dbReference type="InterPro" id="IPR036047">
    <property type="entry name" value="F-box-like_dom_sf"/>
</dbReference>
<feature type="domain" description="F-box" evidence="2">
    <location>
        <begin position="122"/>
        <end position="168"/>
    </location>
</feature>
<dbReference type="KEGG" id="cre:CHLRE_11g467525v5"/>
<dbReference type="ExpressionAtlas" id="A0A2K3D758">
    <property type="expression patterns" value="baseline"/>
</dbReference>
<dbReference type="STRING" id="3055.A0A2K3D758"/>
<accession>A0A2K3D758</accession>
<feature type="compositionally biased region" description="Low complexity" evidence="1">
    <location>
        <begin position="374"/>
        <end position="384"/>
    </location>
</feature>
<dbReference type="PANTHER" id="PTHR12874">
    <property type="entry name" value="F-BOX ONLY PROTEIN 48-RELATED"/>
    <property type="match status" value="1"/>
</dbReference>
<dbReference type="Gene3D" id="1.20.1280.50">
    <property type="match status" value="1"/>
</dbReference>
<dbReference type="PaxDb" id="3055-EDO97545"/>
<evidence type="ECO:0000256" key="1">
    <source>
        <dbReference type="SAM" id="MobiDB-lite"/>
    </source>
</evidence>
<sequence length="593" mass="58982">MFGPDARLAINREPAPLPNEQSLVAELRAKLGPGPDQDKILFSIRSARGKTHWAVNSYLRDIMSAGCVPGEEDFHPGRARVQTSGAAGPTAVASTAEGQTADDPMPQSPDLTDESAAHFAERSGLDALPSSVLELVLKHLDYTSLCAAALTCKALAAVAASDALWSSLFAARWGAVVFPTEAYLAMGAAGGGVGAGAGGWPGAGAGAWPGAGVGPAAAGAAAAMAATGGTGPGIALAGLALCEPDSLPHATVDGAKAAGEPGPGSRPGDGLRQSALFRLGSGLAPVREDSTPPPAQRQQAPLSAACTPRSVAGAFSRVDTLQKAPTEACPIASSSAQVSDAGVTGSKPHQAATGGASMGSTVPAATGVSGMGSTGSRSSSPDGDSSARRRYRDQVAFLKSLRCPRCGGAALLPILYGFPSAKLLEGMRSKRLILGGDHLIESCHVWGCPNDRCGASYRFFPYDRVDEWMTDLAKPQPAVVSTAVMGRVVFSSRQRDVNSATNIRHALVEMLLGHKRPASLQTGGGSGSGGCGSGGDGGGGGGSGGGGGGGGSGGGGGDSSGGACAHLGSGGGGKGHVEEESAAPPKKRRKRAV</sequence>
<dbReference type="OrthoDB" id="548559at2759"/>
<keyword evidence="4" id="KW-1185">Reference proteome</keyword>
<name>A0A2K3D758_CHLRE</name>
<dbReference type="Proteomes" id="UP000006906">
    <property type="component" value="Chromosome 11"/>
</dbReference>
<dbReference type="PANTHER" id="PTHR12874:SF23">
    <property type="entry name" value="F-BOX PROTEIN GID2"/>
    <property type="match status" value="1"/>
</dbReference>
<protein>
    <recommendedName>
        <fullName evidence="2">F-box domain-containing protein</fullName>
    </recommendedName>
</protein>
<evidence type="ECO:0000259" key="2">
    <source>
        <dbReference type="PROSITE" id="PS50181"/>
    </source>
</evidence>
<dbReference type="AlphaFoldDB" id="A0A2K3D758"/>
<dbReference type="InterPro" id="IPR001810">
    <property type="entry name" value="F-box_dom"/>
</dbReference>
<dbReference type="RefSeq" id="XP_042919282.1">
    <property type="nucleotide sequence ID" value="XM_043067281.1"/>
</dbReference>
<dbReference type="SMART" id="SM00256">
    <property type="entry name" value="FBOX"/>
    <property type="match status" value="1"/>
</dbReference>
<proteinExistence type="predicted"/>
<dbReference type="Pfam" id="PF12937">
    <property type="entry name" value="F-box-like"/>
    <property type="match status" value="1"/>
</dbReference>
<feature type="region of interest" description="Disordered" evidence="1">
    <location>
        <begin position="284"/>
        <end position="305"/>
    </location>
</feature>
<feature type="region of interest" description="Disordered" evidence="1">
    <location>
        <begin position="518"/>
        <end position="593"/>
    </location>
</feature>
<organism evidence="3 4">
    <name type="scientific">Chlamydomonas reinhardtii</name>
    <name type="common">Chlamydomonas smithii</name>
    <dbReference type="NCBI Taxonomy" id="3055"/>
    <lineage>
        <taxon>Eukaryota</taxon>
        <taxon>Viridiplantae</taxon>
        <taxon>Chlorophyta</taxon>
        <taxon>core chlorophytes</taxon>
        <taxon>Chlorophyceae</taxon>
        <taxon>CS clade</taxon>
        <taxon>Chlamydomonadales</taxon>
        <taxon>Chlamydomonadaceae</taxon>
        <taxon>Chlamydomonas</taxon>
    </lineage>
</organism>
<feature type="compositionally biased region" description="Gly residues" evidence="1">
    <location>
        <begin position="522"/>
        <end position="560"/>
    </location>
</feature>
<evidence type="ECO:0000313" key="3">
    <source>
        <dbReference type="EMBL" id="PNW76365.1"/>
    </source>
</evidence>
<gene>
    <name evidence="3" type="ORF">CHLRE_11g467525v5</name>
</gene>